<protein>
    <recommendedName>
        <fullName evidence="12">Acireductone dioxygenase</fullName>
    </recommendedName>
    <alternativeName>
        <fullName evidence="12">Acireductone dioxygenase (Fe(2+)-requiring)</fullName>
        <shortName evidence="12">ARD'</shortName>
        <shortName evidence="12">Fe-ARD</shortName>
        <ecNumber evidence="12">1.13.11.54</ecNumber>
    </alternativeName>
    <alternativeName>
        <fullName evidence="12">Acireductone dioxygenase (Ni(2+)-requiring)</fullName>
        <shortName evidence="12">ARD</shortName>
        <shortName evidence="12">Ni-ARD</shortName>
        <ecNumber evidence="12">1.13.11.53</ecNumber>
    </alternativeName>
</protein>
<feature type="binding site" evidence="12">
    <location>
        <position position="91"/>
    </location>
    <ligand>
        <name>Ni(2+)</name>
        <dbReference type="ChEBI" id="CHEBI:49786"/>
        <note>for nickel-dependent acireductone dioxygenase activity</note>
    </ligand>
</feature>
<evidence type="ECO:0000256" key="7">
    <source>
        <dbReference type="ARBA" id="ARBA00022964"/>
    </source>
</evidence>
<comment type="catalytic activity">
    <reaction evidence="12">
        <text>1,2-dihydroxy-5-(methylsulfanyl)pent-1-en-3-one + O2 = 3-(methylsulfanyl)propanoate + CO + formate + 2 H(+)</text>
        <dbReference type="Rhea" id="RHEA:14161"/>
        <dbReference type="ChEBI" id="CHEBI:15378"/>
        <dbReference type="ChEBI" id="CHEBI:15379"/>
        <dbReference type="ChEBI" id="CHEBI:15740"/>
        <dbReference type="ChEBI" id="CHEBI:17245"/>
        <dbReference type="ChEBI" id="CHEBI:49016"/>
        <dbReference type="ChEBI" id="CHEBI:49252"/>
        <dbReference type="EC" id="1.13.11.53"/>
    </reaction>
</comment>
<keyword evidence="4 12" id="KW-0533">Nickel</keyword>
<evidence type="ECO:0000256" key="9">
    <source>
        <dbReference type="ARBA" id="ARBA00023004"/>
    </source>
</evidence>
<evidence type="ECO:0000313" key="13">
    <source>
        <dbReference type="EMBL" id="KAK5649643.1"/>
    </source>
</evidence>
<accession>A0AAN7ZW91</accession>
<reference evidence="13 14" key="1">
    <citation type="journal article" date="2024" name="Insects">
        <title>An Improved Chromosome-Level Genome Assembly of the Firefly Pyrocoelia pectoralis.</title>
        <authorList>
            <person name="Fu X."/>
            <person name="Meyer-Rochow V.B."/>
            <person name="Ballantyne L."/>
            <person name="Zhu X."/>
        </authorList>
    </citation>
    <scope>NUCLEOTIDE SEQUENCE [LARGE SCALE GENOMIC DNA]</scope>
    <source>
        <strain evidence="13">XCY_ONT2</strain>
    </source>
</reference>
<feature type="binding site" evidence="12">
    <location>
        <position position="89"/>
    </location>
    <ligand>
        <name>Fe(2+)</name>
        <dbReference type="ChEBI" id="CHEBI:29033"/>
        <note>for iron-dependent acireductone dioxygenase activity</note>
    </ligand>
</feature>
<dbReference type="PANTHER" id="PTHR23418">
    <property type="entry name" value="ACIREDUCTONE DIOXYGENASE"/>
    <property type="match status" value="1"/>
</dbReference>
<comment type="cofactor">
    <cofactor evidence="12">
        <name>Fe(2+)</name>
        <dbReference type="ChEBI" id="CHEBI:29033"/>
    </cofactor>
    <cofactor evidence="12">
        <name>Ni(2+)</name>
        <dbReference type="ChEBI" id="CHEBI:49786"/>
    </cofactor>
    <text evidence="12">Binds either 1 Fe or Ni cation per monomer. Iron-binding promotes an acireductone dioxygenase reaction producing 2-keto-4-methylthiobutyrate, while nickel-binding promotes an acireductone dioxygenase reaction producing 3-(methylsulfanyl)propanoate.</text>
</comment>
<dbReference type="EC" id="1.13.11.53" evidence="12"/>
<keyword evidence="6 12" id="KW-0479">Metal-binding</keyword>
<keyword evidence="5 12" id="KW-0028">Amino-acid biosynthesis</keyword>
<dbReference type="GO" id="GO:0010308">
    <property type="term" value="F:acireductone dioxygenase (Ni2+-requiring) activity"/>
    <property type="evidence" value="ECO:0007669"/>
    <property type="project" value="UniProtKB-UniRule"/>
</dbReference>
<dbReference type="GO" id="GO:0016151">
    <property type="term" value="F:nickel cation binding"/>
    <property type="evidence" value="ECO:0007669"/>
    <property type="project" value="UniProtKB-UniRule"/>
</dbReference>
<dbReference type="GO" id="GO:0005886">
    <property type="term" value="C:plasma membrane"/>
    <property type="evidence" value="ECO:0007669"/>
    <property type="project" value="UniProtKB-SubCell"/>
</dbReference>
<dbReference type="Proteomes" id="UP001329430">
    <property type="component" value="Chromosome 1"/>
</dbReference>
<dbReference type="GO" id="GO:0005506">
    <property type="term" value="F:iron ion binding"/>
    <property type="evidence" value="ECO:0007669"/>
    <property type="project" value="UniProtKB-UniRule"/>
</dbReference>
<dbReference type="InterPro" id="IPR004313">
    <property type="entry name" value="ARD"/>
</dbReference>
<evidence type="ECO:0000256" key="1">
    <source>
        <dbReference type="ARBA" id="ARBA00000428"/>
    </source>
</evidence>
<keyword evidence="7 12" id="KW-0223">Dioxygenase</keyword>
<keyword evidence="8 12" id="KW-0560">Oxidoreductase</keyword>
<comment type="similarity">
    <text evidence="12">Belongs to the acireductone dioxygenase (ARD) family.</text>
</comment>
<feature type="binding site" evidence="12">
    <location>
        <position position="95"/>
    </location>
    <ligand>
        <name>Ni(2+)</name>
        <dbReference type="ChEBI" id="CHEBI:49786"/>
        <note>for nickel-dependent acireductone dioxygenase activity</note>
    </ligand>
</feature>
<dbReference type="EC" id="1.13.11.54" evidence="12"/>
<evidence type="ECO:0000256" key="3">
    <source>
        <dbReference type="ARBA" id="ARBA00022490"/>
    </source>
</evidence>
<dbReference type="InterPro" id="IPR027496">
    <property type="entry name" value="ARD_euk"/>
</dbReference>
<name>A0AAN7ZW91_9COLE</name>
<keyword evidence="11 12" id="KW-0539">Nucleus</keyword>
<dbReference type="GO" id="GO:0010309">
    <property type="term" value="F:acireductone dioxygenase [iron(II)-requiring] activity"/>
    <property type="evidence" value="ECO:0007669"/>
    <property type="project" value="UniProtKB-UniRule"/>
</dbReference>
<organism evidence="13 14">
    <name type="scientific">Pyrocoelia pectoralis</name>
    <dbReference type="NCBI Taxonomy" id="417401"/>
    <lineage>
        <taxon>Eukaryota</taxon>
        <taxon>Metazoa</taxon>
        <taxon>Ecdysozoa</taxon>
        <taxon>Arthropoda</taxon>
        <taxon>Hexapoda</taxon>
        <taxon>Insecta</taxon>
        <taxon>Pterygota</taxon>
        <taxon>Neoptera</taxon>
        <taxon>Endopterygota</taxon>
        <taxon>Coleoptera</taxon>
        <taxon>Polyphaga</taxon>
        <taxon>Elateriformia</taxon>
        <taxon>Elateroidea</taxon>
        <taxon>Lampyridae</taxon>
        <taxon>Lampyrinae</taxon>
        <taxon>Pyrocoelia</taxon>
    </lineage>
</organism>
<keyword evidence="10 12" id="KW-0486">Methionine biosynthesis</keyword>
<evidence type="ECO:0000256" key="8">
    <source>
        <dbReference type="ARBA" id="ARBA00023002"/>
    </source>
</evidence>
<proteinExistence type="inferred from homology"/>
<dbReference type="Pfam" id="PF03079">
    <property type="entry name" value="ARD"/>
    <property type="match status" value="1"/>
</dbReference>
<evidence type="ECO:0000256" key="11">
    <source>
        <dbReference type="ARBA" id="ARBA00023242"/>
    </source>
</evidence>
<keyword evidence="14" id="KW-1185">Reference proteome</keyword>
<gene>
    <name evidence="13" type="ORF">RI129_000672</name>
</gene>
<comment type="catalytic activity">
    <reaction evidence="1 12">
        <text>1,2-dihydroxy-5-(methylsulfanyl)pent-1-en-3-one + O2 = 4-methylsulfanyl-2-oxobutanoate + formate + 2 H(+)</text>
        <dbReference type="Rhea" id="RHEA:24504"/>
        <dbReference type="ChEBI" id="CHEBI:15378"/>
        <dbReference type="ChEBI" id="CHEBI:15379"/>
        <dbReference type="ChEBI" id="CHEBI:15740"/>
        <dbReference type="ChEBI" id="CHEBI:16723"/>
        <dbReference type="ChEBI" id="CHEBI:49252"/>
        <dbReference type="EC" id="1.13.11.54"/>
    </reaction>
</comment>
<dbReference type="InterPro" id="IPR011051">
    <property type="entry name" value="RmlC_Cupin_sf"/>
</dbReference>
<feature type="binding site" evidence="12">
    <location>
        <position position="134"/>
    </location>
    <ligand>
        <name>Fe(2+)</name>
        <dbReference type="ChEBI" id="CHEBI:29033"/>
        <note>for iron-dependent acireductone dioxygenase activity</note>
    </ligand>
</feature>
<comment type="pathway">
    <text evidence="12">Amino-acid biosynthesis; L-methionine biosynthesis via salvage pathway; L-methionine from S-methyl-5-thio-alpha-D-ribose 1-phosphate: step 5/6.</text>
</comment>
<keyword evidence="3 12" id="KW-0963">Cytoplasm</keyword>
<evidence type="ECO:0000256" key="4">
    <source>
        <dbReference type="ARBA" id="ARBA00022596"/>
    </source>
</evidence>
<dbReference type="AlphaFoldDB" id="A0AAN7ZW91"/>
<evidence type="ECO:0000313" key="14">
    <source>
        <dbReference type="Proteomes" id="UP001329430"/>
    </source>
</evidence>
<dbReference type="GO" id="GO:0005634">
    <property type="term" value="C:nucleus"/>
    <property type="evidence" value="ECO:0007669"/>
    <property type="project" value="UniProtKB-SubCell"/>
</dbReference>
<comment type="function">
    <text evidence="12">Catalyzes 2 different reactions between oxygen and the acireductone 1,2-dihydroxy-3-keto-5-methylthiopentene (DHK-MTPene) depending upon the metal bound in the active site. Fe-containing acireductone dioxygenase (Fe-ARD) produces formate and 2-keto-4-methylthiobutyrate (KMTB), the alpha-ketoacid precursor of methionine in the methionine recycle pathway. Ni-containing acireductone dioxygenase (Ni-ARD) produces methylthiopropionate, carbon monoxide and formate, and does not lie on the methionine recycle pathway.</text>
</comment>
<feature type="binding site" evidence="12">
    <location>
        <position position="89"/>
    </location>
    <ligand>
        <name>Ni(2+)</name>
        <dbReference type="ChEBI" id="CHEBI:49786"/>
        <note>for nickel-dependent acireductone dioxygenase activity</note>
    </ligand>
</feature>
<feature type="binding site" evidence="12">
    <location>
        <position position="91"/>
    </location>
    <ligand>
        <name>Fe(2+)</name>
        <dbReference type="ChEBI" id="CHEBI:29033"/>
        <note>for iron-dependent acireductone dioxygenase activity</note>
    </ligand>
</feature>
<feature type="binding site" evidence="12">
    <location>
        <position position="95"/>
    </location>
    <ligand>
        <name>Fe(2+)</name>
        <dbReference type="ChEBI" id="CHEBI:29033"/>
        <note>for iron-dependent acireductone dioxygenase activity</note>
    </ligand>
</feature>
<dbReference type="GO" id="GO:0005737">
    <property type="term" value="C:cytoplasm"/>
    <property type="evidence" value="ECO:0007669"/>
    <property type="project" value="UniProtKB-SubCell"/>
</dbReference>
<dbReference type="FunFam" id="2.60.120.10:FF:000031">
    <property type="entry name" value="1,2-dihydroxy-3-keto-5-methylthiopentene dioxygenase"/>
    <property type="match status" value="1"/>
</dbReference>
<evidence type="ECO:0000256" key="6">
    <source>
        <dbReference type="ARBA" id="ARBA00022723"/>
    </source>
</evidence>
<dbReference type="Gene3D" id="2.60.120.10">
    <property type="entry name" value="Jelly Rolls"/>
    <property type="match status" value="1"/>
</dbReference>
<comment type="caution">
    <text evidence="13">The sequence shown here is derived from an EMBL/GenBank/DDBJ whole genome shotgun (WGS) entry which is preliminary data.</text>
</comment>
<evidence type="ECO:0000256" key="12">
    <source>
        <dbReference type="HAMAP-Rule" id="MF_03154"/>
    </source>
</evidence>
<keyword evidence="9 12" id="KW-0408">Iron</keyword>
<dbReference type="CDD" id="cd02232">
    <property type="entry name" value="cupin_ARD"/>
    <property type="match status" value="1"/>
</dbReference>
<dbReference type="PANTHER" id="PTHR23418:SF0">
    <property type="entry name" value="ACIREDUCTONE DIOXYGENASE"/>
    <property type="match status" value="1"/>
</dbReference>
<dbReference type="GO" id="GO:0019509">
    <property type="term" value="P:L-methionine salvage from methylthioadenosine"/>
    <property type="evidence" value="ECO:0007669"/>
    <property type="project" value="UniProtKB-UniRule"/>
</dbReference>
<evidence type="ECO:0000256" key="10">
    <source>
        <dbReference type="ARBA" id="ARBA00023167"/>
    </source>
</evidence>
<comment type="subcellular location">
    <subcellularLocation>
        <location evidence="2">Cell membrane</location>
        <topology evidence="2">Peripheral membrane protein</topology>
        <orientation evidence="2">Cytoplasmic side</orientation>
    </subcellularLocation>
    <subcellularLocation>
        <location evidence="12">Cytoplasm</location>
    </subcellularLocation>
    <subcellularLocation>
        <location evidence="12">Nucleus</location>
    </subcellularLocation>
</comment>
<dbReference type="InterPro" id="IPR014710">
    <property type="entry name" value="RmlC-like_jellyroll"/>
</dbReference>
<dbReference type="SUPFAM" id="SSF51182">
    <property type="entry name" value="RmlC-like cupins"/>
    <property type="match status" value="1"/>
</dbReference>
<evidence type="ECO:0000256" key="2">
    <source>
        <dbReference type="ARBA" id="ARBA00004413"/>
    </source>
</evidence>
<dbReference type="EMBL" id="JAVRBK010000001">
    <property type="protein sequence ID" value="KAK5649643.1"/>
    <property type="molecule type" value="Genomic_DNA"/>
</dbReference>
<evidence type="ECO:0000256" key="5">
    <source>
        <dbReference type="ARBA" id="ARBA00022605"/>
    </source>
</evidence>
<sequence length="183" mass="21884">MVRAWYMSNDVKDQRLENHQNPQKFLPFDEVYQLTGVEYFFVNVNTNEANGTLDKIKKERGYNYEDELICSKDCLQNYEEKLKMFFEEHLHTDEEIRFVLEGSGYFDVRDKNDDWIRIEVTSGDLIILPSGIYHRFTLDVTNFIKVKRFFVGEPVWTAHNRPADDFECRRSYVEKLNSRQISV</sequence>
<dbReference type="HAMAP" id="MF_03154">
    <property type="entry name" value="Salvage_MtnD_euk"/>
    <property type="match status" value="1"/>
</dbReference>
<feature type="binding site" evidence="12">
    <location>
        <position position="134"/>
    </location>
    <ligand>
        <name>Ni(2+)</name>
        <dbReference type="ChEBI" id="CHEBI:49786"/>
        <note>for nickel-dependent acireductone dioxygenase activity</note>
    </ligand>
</feature>